<gene>
    <name evidence="1" type="ORF">PPRIM_AZ9-3.1.T0050556</name>
</gene>
<sequence>MRHKPQAQVPQKPGLTNDQIRKAFNFLIQKELEEQIEVNQSQLRRIQILIKNFTNSHMILEIETEEYQVPDKRQN</sequence>
<name>A0A8S1JP84_PARPR</name>
<accession>A0A8S1JP84</accession>
<dbReference type="AlphaFoldDB" id="A0A8S1JP84"/>
<organism evidence="1 2">
    <name type="scientific">Paramecium primaurelia</name>
    <dbReference type="NCBI Taxonomy" id="5886"/>
    <lineage>
        <taxon>Eukaryota</taxon>
        <taxon>Sar</taxon>
        <taxon>Alveolata</taxon>
        <taxon>Ciliophora</taxon>
        <taxon>Intramacronucleata</taxon>
        <taxon>Oligohymenophorea</taxon>
        <taxon>Peniculida</taxon>
        <taxon>Parameciidae</taxon>
        <taxon>Paramecium</taxon>
    </lineage>
</organism>
<reference evidence="1" key="1">
    <citation type="submission" date="2021-01" db="EMBL/GenBank/DDBJ databases">
        <authorList>
            <consortium name="Genoscope - CEA"/>
            <person name="William W."/>
        </authorList>
    </citation>
    <scope>NUCLEOTIDE SEQUENCE</scope>
</reference>
<dbReference type="Proteomes" id="UP000688137">
    <property type="component" value="Unassembled WGS sequence"/>
</dbReference>
<comment type="caution">
    <text evidence="1">The sequence shown here is derived from an EMBL/GenBank/DDBJ whole genome shotgun (WGS) entry which is preliminary data.</text>
</comment>
<keyword evidence="2" id="KW-1185">Reference proteome</keyword>
<evidence type="ECO:0000313" key="2">
    <source>
        <dbReference type="Proteomes" id="UP000688137"/>
    </source>
</evidence>
<proteinExistence type="predicted"/>
<protein>
    <submittedName>
        <fullName evidence="1">Uncharacterized protein</fullName>
    </submittedName>
</protein>
<evidence type="ECO:0000313" key="1">
    <source>
        <dbReference type="EMBL" id="CAD8043901.1"/>
    </source>
</evidence>
<dbReference type="EMBL" id="CAJJDM010000002">
    <property type="protein sequence ID" value="CAD8043901.1"/>
    <property type="molecule type" value="Genomic_DNA"/>
</dbReference>